<dbReference type="Gene3D" id="3.30.1540.10">
    <property type="entry name" value="formyl-coa transferase, domain 3"/>
    <property type="match status" value="1"/>
</dbReference>
<comment type="caution">
    <text evidence="1">The sequence shown here is derived from an EMBL/GenBank/DDBJ whole genome shotgun (WGS) entry which is preliminary data.</text>
</comment>
<organism evidence="1 2">
    <name type="scientific">Pseudonocardia yuanmonensis</name>
    <dbReference type="NCBI Taxonomy" id="1095914"/>
    <lineage>
        <taxon>Bacteria</taxon>
        <taxon>Bacillati</taxon>
        <taxon>Actinomycetota</taxon>
        <taxon>Actinomycetes</taxon>
        <taxon>Pseudonocardiales</taxon>
        <taxon>Pseudonocardiaceae</taxon>
        <taxon>Pseudonocardia</taxon>
    </lineage>
</organism>
<evidence type="ECO:0000313" key="1">
    <source>
        <dbReference type="EMBL" id="GAA4700143.1"/>
    </source>
</evidence>
<keyword evidence="1" id="KW-0808">Transferase</keyword>
<dbReference type="SUPFAM" id="SSF89796">
    <property type="entry name" value="CoA-transferase family III (CaiB/BaiF)"/>
    <property type="match status" value="1"/>
</dbReference>
<gene>
    <name evidence="1" type="ORF">GCM10023215_43560</name>
</gene>
<dbReference type="Gene3D" id="3.40.50.10540">
    <property type="entry name" value="Crotonobetainyl-coa:carnitine coa-transferase, domain 1"/>
    <property type="match status" value="1"/>
</dbReference>
<dbReference type="EMBL" id="BAABIC010000015">
    <property type="protein sequence ID" value="GAA4700143.1"/>
    <property type="molecule type" value="Genomic_DNA"/>
</dbReference>
<dbReference type="InterPro" id="IPR044855">
    <property type="entry name" value="CoA-Trfase_III_dom3_sf"/>
</dbReference>
<name>A0ABP8X3G9_9PSEU</name>
<sequence length="374" mass="39134">MSALPLTGYRVVSLAEQYPGPFATLILGDLGADVVQVERPQGGDPSRIFPGHHAALNRGKRSVALDLKTPEGLAACRALVARADVLLEGFRPGVLARLGLDPADLSAENPGLVVVSVSGFGQDGPYRDRPAHDLSFQAVAGLLDPDAPVVPPAALADVAAGLFAAVAALTGLAGRVHSGRGGHYDVGMFDALVSFVVTRLVPAANGMPPDSLGQDPGYGLFATADGRWVSFSIAFEDHFWRALCVALDLAALAEVRGPERAVRRDEIRGVLAERIAAEPLAHWEKILPAAGVAYGAVQDLAGLVDDPHLQARGLLQSVGEHRYLRQPLVVDGDAPGPRTAVPALGEHTEDVLREAGVADETVAAVLAAELTRQY</sequence>
<proteinExistence type="predicted"/>
<dbReference type="PANTHER" id="PTHR48228:SF5">
    <property type="entry name" value="ALPHA-METHYLACYL-COA RACEMASE"/>
    <property type="match status" value="1"/>
</dbReference>
<dbReference type="Pfam" id="PF02515">
    <property type="entry name" value="CoA_transf_3"/>
    <property type="match status" value="1"/>
</dbReference>
<dbReference type="InterPro" id="IPR050509">
    <property type="entry name" value="CoA-transferase_III"/>
</dbReference>
<reference evidence="2" key="1">
    <citation type="journal article" date="2019" name="Int. J. Syst. Evol. Microbiol.">
        <title>The Global Catalogue of Microorganisms (GCM) 10K type strain sequencing project: providing services to taxonomists for standard genome sequencing and annotation.</title>
        <authorList>
            <consortium name="The Broad Institute Genomics Platform"/>
            <consortium name="The Broad Institute Genome Sequencing Center for Infectious Disease"/>
            <person name="Wu L."/>
            <person name="Ma J."/>
        </authorList>
    </citation>
    <scope>NUCLEOTIDE SEQUENCE [LARGE SCALE GENOMIC DNA]</scope>
    <source>
        <strain evidence="2">JCM 18055</strain>
    </source>
</reference>
<evidence type="ECO:0000313" key="2">
    <source>
        <dbReference type="Proteomes" id="UP001500325"/>
    </source>
</evidence>
<protein>
    <submittedName>
        <fullName evidence="1">CoA transferase</fullName>
    </submittedName>
</protein>
<dbReference type="Proteomes" id="UP001500325">
    <property type="component" value="Unassembled WGS sequence"/>
</dbReference>
<accession>A0ABP8X3G9</accession>
<dbReference type="InterPro" id="IPR003673">
    <property type="entry name" value="CoA-Trfase_fam_III"/>
</dbReference>
<dbReference type="RefSeq" id="WP_345382567.1">
    <property type="nucleotide sequence ID" value="NZ_BAABIC010000015.1"/>
</dbReference>
<keyword evidence="2" id="KW-1185">Reference proteome</keyword>
<dbReference type="InterPro" id="IPR023606">
    <property type="entry name" value="CoA-Trfase_III_dom_1_sf"/>
</dbReference>
<dbReference type="GO" id="GO:0016740">
    <property type="term" value="F:transferase activity"/>
    <property type="evidence" value="ECO:0007669"/>
    <property type="project" value="UniProtKB-KW"/>
</dbReference>
<dbReference type="PANTHER" id="PTHR48228">
    <property type="entry name" value="SUCCINYL-COA--D-CITRAMALATE COA-TRANSFERASE"/>
    <property type="match status" value="1"/>
</dbReference>